<dbReference type="PANTHER" id="PTHR43742:SF6">
    <property type="entry name" value="OXIDOREDUCTASE YYAE-RELATED"/>
    <property type="match status" value="1"/>
</dbReference>
<dbReference type="PROSITE" id="PS51669">
    <property type="entry name" value="4FE4S_MOW_BIS_MGD"/>
    <property type="match status" value="1"/>
</dbReference>
<dbReference type="Gene3D" id="2.40.40.20">
    <property type="match status" value="1"/>
</dbReference>
<dbReference type="InterPro" id="IPR041930">
    <property type="entry name" value="Acetylene_hydratase"/>
</dbReference>
<accession>A0ABM7WKJ7</accession>
<evidence type="ECO:0000313" key="7">
    <source>
        <dbReference type="Proteomes" id="UP001320544"/>
    </source>
</evidence>
<organism evidence="6 7">
    <name type="scientific">Raoultibacter timonensis</name>
    <dbReference type="NCBI Taxonomy" id="1907662"/>
    <lineage>
        <taxon>Bacteria</taxon>
        <taxon>Bacillati</taxon>
        <taxon>Actinomycetota</taxon>
        <taxon>Coriobacteriia</taxon>
        <taxon>Eggerthellales</taxon>
        <taxon>Eggerthellaceae</taxon>
        <taxon>Raoultibacter</taxon>
    </lineage>
</organism>
<keyword evidence="3" id="KW-0408">Iron</keyword>
<evidence type="ECO:0000313" key="6">
    <source>
        <dbReference type="EMBL" id="BDE96881.1"/>
    </source>
</evidence>
<feature type="domain" description="4Fe-4S Mo/W bis-MGD-type" evidence="5">
    <location>
        <begin position="21"/>
        <end position="80"/>
    </location>
</feature>
<dbReference type="InterPro" id="IPR006657">
    <property type="entry name" value="MoPterin_dinucl-bd_dom"/>
</dbReference>
<evidence type="ECO:0000256" key="4">
    <source>
        <dbReference type="ARBA" id="ARBA00023014"/>
    </source>
</evidence>
<evidence type="ECO:0000256" key="1">
    <source>
        <dbReference type="ARBA" id="ARBA00010312"/>
    </source>
</evidence>
<evidence type="ECO:0000259" key="5">
    <source>
        <dbReference type="PROSITE" id="PS51669"/>
    </source>
</evidence>
<comment type="similarity">
    <text evidence="1">Belongs to the prokaryotic molybdopterin-containing oxidoreductase family.</text>
</comment>
<dbReference type="CDD" id="cd02781">
    <property type="entry name" value="MopB_CT_Acetylene-hydratase"/>
    <property type="match status" value="1"/>
</dbReference>
<dbReference type="RefSeq" id="WP_244386023.1">
    <property type="nucleotide sequence ID" value="NZ_AP025564.1"/>
</dbReference>
<protein>
    <submittedName>
        <fullName evidence="6">Dehydrogenase</fullName>
    </submittedName>
</protein>
<dbReference type="InterPro" id="IPR006656">
    <property type="entry name" value="Mopterin_OxRdtase"/>
</dbReference>
<dbReference type="Pfam" id="PF00384">
    <property type="entry name" value="Molybdopterin"/>
    <property type="match status" value="1"/>
</dbReference>
<evidence type="ECO:0000256" key="3">
    <source>
        <dbReference type="ARBA" id="ARBA00023004"/>
    </source>
</evidence>
<keyword evidence="7" id="KW-1185">Reference proteome</keyword>
<dbReference type="Pfam" id="PF04879">
    <property type="entry name" value="Molybdop_Fe4S4"/>
    <property type="match status" value="1"/>
</dbReference>
<gene>
    <name evidence="6" type="ORF">CE91St30_22140</name>
</gene>
<evidence type="ECO:0000256" key="2">
    <source>
        <dbReference type="ARBA" id="ARBA00022723"/>
    </source>
</evidence>
<dbReference type="InterPro" id="IPR050612">
    <property type="entry name" value="Prok_Mopterin_Oxidored"/>
</dbReference>
<dbReference type="InterPro" id="IPR006963">
    <property type="entry name" value="Mopterin_OxRdtase_4Fe-4S_dom"/>
</dbReference>
<dbReference type="Gene3D" id="2.20.25.90">
    <property type="entry name" value="ADC-like domains"/>
    <property type="match status" value="1"/>
</dbReference>
<dbReference type="SMART" id="SM00926">
    <property type="entry name" value="Molybdop_Fe4S4"/>
    <property type="match status" value="1"/>
</dbReference>
<dbReference type="PANTHER" id="PTHR43742">
    <property type="entry name" value="TRIMETHYLAMINE-N-OXIDE REDUCTASE"/>
    <property type="match status" value="1"/>
</dbReference>
<dbReference type="InterPro" id="IPR009010">
    <property type="entry name" value="Asp_de-COase-like_dom_sf"/>
</dbReference>
<reference evidence="6 7" key="1">
    <citation type="submission" date="2022-01" db="EMBL/GenBank/DDBJ databases">
        <title>Novel bile acid biosynthetic pathways are enriched in the microbiome of centenarians.</title>
        <authorList>
            <person name="Sato Y."/>
            <person name="Atarashi K."/>
            <person name="Plichta R.D."/>
            <person name="Arai Y."/>
            <person name="Sasajima S."/>
            <person name="Kearney M.S."/>
            <person name="Suda W."/>
            <person name="Takeshita K."/>
            <person name="Sasaki T."/>
            <person name="Okamoto S."/>
            <person name="Skelly N.A."/>
            <person name="Okamura Y."/>
            <person name="Vlamakis H."/>
            <person name="Li Y."/>
            <person name="Tanoue T."/>
            <person name="Takei H."/>
            <person name="Nittono H."/>
            <person name="Narushima S."/>
            <person name="Irie J."/>
            <person name="Itoh H."/>
            <person name="Moriya K."/>
            <person name="Sugiura Y."/>
            <person name="Suematsu M."/>
            <person name="Moritoki N."/>
            <person name="Shibata S."/>
            <person name="Littman R.D."/>
            <person name="Fischbach A.M."/>
            <person name="Uwamino Y."/>
            <person name="Inoue T."/>
            <person name="Honda A."/>
            <person name="Hattori M."/>
            <person name="Murai T."/>
            <person name="Xavier J.R."/>
            <person name="Hirose N."/>
            <person name="Honda K."/>
        </authorList>
    </citation>
    <scope>NUCLEOTIDE SEQUENCE [LARGE SCALE GENOMIC DNA]</scope>
    <source>
        <strain evidence="6 7">CE91-St30</strain>
    </source>
</reference>
<keyword evidence="2" id="KW-0479">Metal-binding</keyword>
<keyword evidence="4" id="KW-0411">Iron-sulfur</keyword>
<dbReference type="SUPFAM" id="SSF50692">
    <property type="entry name" value="ADC-like"/>
    <property type="match status" value="1"/>
</dbReference>
<dbReference type="Gene3D" id="3.40.228.10">
    <property type="entry name" value="Dimethylsulfoxide Reductase, domain 2"/>
    <property type="match status" value="1"/>
</dbReference>
<dbReference type="Gene3D" id="3.40.50.740">
    <property type="match status" value="1"/>
</dbReference>
<dbReference type="Proteomes" id="UP001320544">
    <property type="component" value="Chromosome"/>
</dbReference>
<dbReference type="SUPFAM" id="SSF53706">
    <property type="entry name" value="Formate dehydrogenase/DMSO reductase, domains 1-3"/>
    <property type="match status" value="1"/>
</dbReference>
<dbReference type="EMBL" id="AP025564">
    <property type="protein sequence ID" value="BDE96881.1"/>
    <property type="molecule type" value="Genomic_DNA"/>
</dbReference>
<dbReference type="InterPro" id="IPR037949">
    <property type="entry name" value="MopB_CT_Acetylene-hydratase"/>
</dbReference>
<dbReference type="CDD" id="cd02759">
    <property type="entry name" value="MopB_Acetylene-hydratase"/>
    <property type="match status" value="1"/>
</dbReference>
<proteinExistence type="inferred from homology"/>
<sequence length="764" mass="84979">MPTLHFNEHASPAMAELDDGTKVYRTCSAGIGCHNLGCGLKVFVKDGKLVKVEGDEENPISKGRLCVRCLTAKEYYYHKDRILHPMKRAREDRGKDAWERISWDEALDTIIDRYRETVDAYGIGAVSVWCGTGREASQIHFQMANDVFGTVNAVHPNSGWSCIVPRMAAMLWTMGSSYIEADNSIGFPDRYDDPRWVCPNYMLVWGRDPLRSNPDGLFGHSIVEMMKLGMKLIVADPRVNWLATRAEVHLQLRPGTDGALALGLLNVVIEEDLYDHGFVDAWCYGFEQLAERVKEYPVDKVAAITEVDAEDIRAAARCIAQSPSTLSMGLAVDQNPNTLQIGHALLSLFAITGSMDVPGGCFMGIPPIFAGMAENAPTEEGEGEPEGLALYGNIGVEPLGHDRYPAMSAIVNTTHPDATLDVLETNVPYKIRFAYVFGHNAISCMVPQPKRWLEAMRKIDFVAVADLFMTPTIMGVADIVLPAATFFEKEGYVSNNNASQPGQMGAIIPVLEPRGECRADLEIMLELHRRLYPNSAKPGWASPADFIDSQLGKMRDVDASYEDLCEHVIGQYEIEYKKYEKGLLRADGTPGFNTPTGRIELYSTVLQNLGDDPLPYYIEPKFSAVSRPDLAAEYPLTVTTGGRRFTSFHSENRQIETLREIHPWPTVQIHPDTAADYGISEGSWVYVENHLGKVKMRAHLTPIVKGGVVNCDHGWWLPEADPENLYDVFQVNVNQLIPHEENGPLGFGTHYKSMPCKIYRADES</sequence>
<name>A0ABM7WKJ7_9ACTN</name>
<dbReference type="Pfam" id="PF01568">
    <property type="entry name" value="Molydop_binding"/>
    <property type="match status" value="1"/>
</dbReference>